<protein>
    <submittedName>
        <fullName evidence="1">Uncharacterized protein</fullName>
    </submittedName>
</protein>
<dbReference type="Pfam" id="PF05056">
    <property type="entry name" value="DUF674"/>
    <property type="match status" value="4"/>
</dbReference>
<accession>A0A8X8XWS7</accession>
<evidence type="ECO:0000313" key="2">
    <source>
        <dbReference type="Proteomes" id="UP000298416"/>
    </source>
</evidence>
<dbReference type="EMBL" id="PNBA02000007">
    <property type="protein sequence ID" value="KAG6419570.1"/>
    <property type="molecule type" value="Genomic_DNA"/>
</dbReference>
<proteinExistence type="predicted"/>
<dbReference type="PANTHER" id="PTHR33103:SF27">
    <property type="entry name" value="OS04G0594700 PROTEIN"/>
    <property type="match status" value="1"/>
</dbReference>
<organism evidence="1">
    <name type="scientific">Salvia splendens</name>
    <name type="common">Scarlet sage</name>
    <dbReference type="NCBI Taxonomy" id="180675"/>
    <lineage>
        <taxon>Eukaryota</taxon>
        <taxon>Viridiplantae</taxon>
        <taxon>Streptophyta</taxon>
        <taxon>Embryophyta</taxon>
        <taxon>Tracheophyta</taxon>
        <taxon>Spermatophyta</taxon>
        <taxon>Magnoliopsida</taxon>
        <taxon>eudicotyledons</taxon>
        <taxon>Gunneridae</taxon>
        <taxon>Pentapetalae</taxon>
        <taxon>asterids</taxon>
        <taxon>lamiids</taxon>
        <taxon>Lamiales</taxon>
        <taxon>Lamiaceae</taxon>
        <taxon>Nepetoideae</taxon>
        <taxon>Mentheae</taxon>
        <taxon>Salviinae</taxon>
        <taxon>Salvia</taxon>
        <taxon>Salvia subgen. Calosphace</taxon>
        <taxon>core Calosphace</taxon>
    </lineage>
</organism>
<reference evidence="1" key="2">
    <citation type="submission" date="2020-08" db="EMBL/GenBank/DDBJ databases">
        <title>Plant Genome Project.</title>
        <authorList>
            <person name="Zhang R.-G."/>
        </authorList>
    </citation>
    <scope>NUCLEOTIDE SEQUENCE</scope>
    <source>
        <strain evidence="1">Huo1</strain>
        <tissue evidence="1">Leaf</tissue>
    </source>
</reference>
<reference evidence="1" key="1">
    <citation type="submission" date="2018-01" db="EMBL/GenBank/DDBJ databases">
        <authorList>
            <person name="Mao J.F."/>
        </authorList>
    </citation>
    <scope>NUCLEOTIDE SEQUENCE</scope>
    <source>
        <strain evidence="1">Huo1</strain>
        <tissue evidence="1">Leaf</tissue>
    </source>
</reference>
<evidence type="ECO:0000313" key="1">
    <source>
        <dbReference type="EMBL" id="KAG6419570.1"/>
    </source>
</evidence>
<sequence length="1228" mass="138100">MSDTKKDIKFSLKATVNKKKGKVLFAQVDSAFADVLLSFLTLPLGTIVKTLKKHHEDIPQEFGSLTSLYTGLANLDSVHFWGGEGAKSILLHPKSSFDADRQRLKLDISDSPPLEYFDCPKKCNREARFQSISMYYDNPGCCRYCYSTSMKKEVAKIETQTGPRDDGVFMKATSSFLITDDLHIMPNAGISQIASILGDIDMDEAETMNVTFGLYEVMELLMFSLISMNPLSVIILDEKLEYMKGTEFTAEASNSNSKTMNLKLMVQKSTNKLLYAEAEEDFIDFLFSFLVIPLGVVNTLLSCNSRVKAIDNLYKSATGLIHDKYFKHHYVKQRLLKPDIPHGYISEHHIFPLVEVKPFFFGQGNWLPSTKFPTGQGNYLIGPRTYKVTDDLTVTPFCIVSILSSLSLRKIPLSDVVKVELRIGEKEALSILKASLTSKCALTDALLSQVMNRIPKREQVSYNETQTIPCDDGVFMKKISSFLIRDDLHIMPNAGLSQIATVLGVVDMDEAETLNVTFELHEVLKLLVFSLISMGPLSVIILDASPEFIEETEFTVNASNSNSNKMNLKLMVQKSTNNAEAEEDFVDFLFSFLIIPIGGVDNLLLRLSHNSRVQAIDNLYMSATDLIHDKYFKDYMAKSWLKNPNIPHGYILRNHIFPLTEEWPDMYRDINWLHSTNFLNGQGSYLIGPRTYKVIDDLTVTPFCIVSILSNMNENKIPMSDVEEVELQIGLKEHTESVSYVKMCSHRCAALSSNEQKTKERTSVTMMTLFNKDVKFSLKAMVNKENKKVLFASVDSTFADVLLSFLTLPLGAIVRILKNHYEGEQPGFGSLTTLYNSVANLDSVHFWTEDAKSHLLHPRSSCDASRKRLKLDVSDSPPLEYFICDKNCTSTWFPSESIYYDTVSVACRFNKYHSMKRKLTDTKPEPCDDGVFTTNTASFVVTDDLRIVPTSSGLLQIVKFLGIADVDKAEQVDVTFGYVEVMALLKAILVSATPLSDVIFSKAGQMKSTTLKLRHMTSSYFETPSAFNSSNMVLRVVVQKSTNKVLYAQAQEDFVELLFGFLVLPLGAAVRFLERRSLNKCFDYLHMSVADHIDSKYLKNGAKKMLINPKIPHGYISENFVLPINEEAITAFNEHMMNFFSSKKFPYGRGKYLKAPRTFMVKDDLTVTPLCIASTLSFLSGMKIPISDVKEVQLQIGLKEALDILRASLTSDSALSNGLNLSYHKSQK</sequence>
<dbReference type="InterPro" id="IPR007750">
    <property type="entry name" value="DUF674"/>
</dbReference>
<dbReference type="PANTHER" id="PTHR33103">
    <property type="entry name" value="OS01G0153900 PROTEIN"/>
    <property type="match status" value="1"/>
</dbReference>
<gene>
    <name evidence="1" type="ORF">SASPL_121792</name>
</gene>
<dbReference type="Proteomes" id="UP000298416">
    <property type="component" value="Unassembled WGS sequence"/>
</dbReference>
<keyword evidence="2" id="KW-1185">Reference proteome</keyword>
<comment type="caution">
    <text evidence="1">The sequence shown here is derived from an EMBL/GenBank/DDBJ whole genome shotgun (WGS) entry which is preliminary data.</text>
</comment>
<dbReference type="AlphaFoldDB" id="A0A8X8XWS7"/>
<name>A0A8X8XWS7_SALSN</name>